<dbReference type="AlphaFoldDB" id="M7YM23"/>
<proteinExistence type="predicted"/>
<evidence type="ECO:0000313" key="1">
    <source>
        <dbReference type="EMBL" id="EMS51543.1"/>
    </source>
</evidence>
<reference evidence="1" key="1">
    <citation type="journal article" date="2013" name="Nature">
        <title>Draft genome of the wheat A-genome progenitor Triticum urartu.</title>
        <authorList>
            <person name="Ling H.Q."/>
            <person name="Zhao S."/>
            <person name="Liu D."/>
            <person name="Wang J."/>
            <person name="Sun H."/>
            <person name="Zhang C."/>
            <person name="Fan H."/>
            <person name="Li D."/>
            <person name="Dong L."/>
            <person name="Tao Y."/>
            <person name="Gao C."/>
            <person name="Wu H."/>
            <person name="Li Y."/>
            <person name="Cui Y."/>
            <person name="Guo X."/>
            <person name="Zheng S."/>
            <person name="Wang B."/>
            <person name="Yu K."/>
            <person name="Liang Q."/>
            <person name="Yang W."/>
            <person name="Lou X."/>
            <person name="Chen J."/>
            <person name="Feng M."/>
            <person name="Jian J."/>
            <person name="Zhang X."/>
            <person name="Luo G."/>
            <person name="Jiang Y."/>
            <person name="Liu J."/>
            <person name="Wang Z."/>
            <person name="Sha Y."/>
            <person name="Zhang B."/>
            <person name="Wu H."/>
            <person name="Tang D."/>
            <person name="Shen Q."/>
            <person name="Xue P."/>
            <person name="Zou S."/>
            <person name="Wang X."/>
            <person name="Liu X."/>
            <person name="Wang F."/>
            <person name="Yang Y."/>
            <person name="An X."/>
            <person name="Dong Z."/>
            <person name="Zhang K."/>
            <person name="Zhang X."/>
            <person name="Luo M.C."/>
            <person name="Dvorak J."/>
            <person name="Tong Y."/>
            <person name="Wang J."/>
            <person name="Yang H."/>
            <person name="Li Z."/>
            <person name="Wang D."/>
            <person name="Zhang A."/>
            <person name="Wang J."/>
        </authorList>
    </citation>
    <scope>NUCLEOTIDE SEQUENCE</scope>
</reference>
<name>M7YM23_TRIUA</name>
<sequence length="54" mass="6200">MELFKTNCAEEFNAQVTDFVRRHAGDGDGDGVDVEIKDEEWDLRGKEIKNPLFN</sequence>
<accession>M7YM23</accession>
<protein>
    <submittedName>
        <fullName evidence="1">Uncharacterized protein</fullName>
    </submittedName>
</protein>
<organism evidence="1">
    <name type="scientific">Triticum urartu</name>
    <name type="common">Red wild einkorn</name>
    <name type="synonym">Crithodium urartu</name>
    <dbReference type="NCBI Taxonomy" id="4572"/>
    <lineage>
        <taxon>Eukaryota</taxon>
        <taxon>Viridiplantae</taxon>
        <taxon>Streptophyta</taxon>
        <taxon>Embryophyta</taxon>
        <taxon>Tracheophyta</taxon>
        <taxon>Spermatophyta</taxon>
        <taxon>Magnoliopsida</taxon>
        <taxon>Liliopsida</taxon>
        <taxon>Poales</taxon>
        <taxon>Poaceae</taxon>
        <taxon>BOP clade</taxon>
        <taxon>Pooideae</taxon>
        <taxon>Triticodae</taxon>
        <taxon>Triticeae</taxon>
        <taxon>Triticinae</taxon>
        <taxon>Triticum</taxon>
    </lineage>
</organism>
<dbReference type="STRING" id="4572.M7YM23"/>
<dbReference type="EMBL" id="KD219011">
    <property type="protein sequence ID" value="EMS51543.1"/>
    <property type="molecule type" value="Genomic_DNA"/>
</dbReference>
<gene>
    <name evidence="1" type="ORF">TRIUR3_25421</name>
</gene>